<sequence>MVGGVKMFCPKCGTKVAKDAKFCPKCGQDLTAKNKQPVIKAKSSKGKSSISKKAPRHNKKLIMSLIAIAVVLIGYFGIYAPMTVRSVLANSEFTSKNDYKVKTNALKRTIEINAGTSRVGDIQGALNDDEFDTSKIAVEEQLSHLANSLSGRVIGNWKIQWKQHQYKENDTILWQFTGKEETKRYQNTKECRQIHQKILESEAQQWAQDTQNNNDSAAIAGGILGFGLF</sequence>
<dbReference type="InterPro" id="IPR026870">
    <property type="entry name" value="Zinc_ribbon_dom"/>
</dbReference>
<feature type="domain" description="Zinc-ribbon" evidence="2">
    <location>
        <begin position="8"/>
        <end position="29"/>
    </location>
</feature>
<comment type="caution">
    <text evidence="3">The sequence shown here is derived from an EMBL/GenBank/DDBJ whole genome shotgun (WGS) entry which is preliminary data.</text>
</comment>
<dbReference type="AlphaFoldDB" id="A0A5P0ZM82"/>
<evidence type="ECO:0000313" key="4">
    <source>
        <dbReference type="Proteomes" id="UP000414364"/>
    </source>
</evidence>
<accession>A0A5P0ZM82</accession>
<reference evidence="3 4" key="1">
    <citation type="journal article" date="2019" name="Syst. Appl. Microbiol.">
        <title>Polyphasic characterization of two novel Lactobacillus spp. isolated from blown salami packages: Description of Lactobacillus halodurans sp. nov. and Lactobacillus salsicarnum sp. nov.</title>
        <authorList>
            <person name="Schuster J.A."/>
            <person name="Klingl A."/>
            <person name="Vogel R.F."/>
            <person name="Ehrmann M.A."/>
        </authorList>
    </citation>
    <scope>NUCLEOTIDE SEQUENCE [LARGE SCALE GENOMIC DNA]</scope>
    <source>
        <strain evidence="3 4">TMW 1.2172</strain>
    </source>
</reference>
<name>A0A5P0ZM82_9LACO</name>
<evidence type="ECO:0000313" key="3">
    <source>
        <dbReference type="EMBL" id="MQS75333.1"/>
    </source>
</evidence>
<proteinExistence type="predicted"/>
<gene>
    <name evidence="3" type="ORF">FHL06_02850</name>
</gene>
<organism evidence="3 4">
    <name type="scientific">Companilactobacillus halodurans</name>
    <dbReference type="NCBI Taxonomy" id="2584183"/>
    <lineage>
        <taxon>Bacteria</taxon>
        <taxon>Bacillati</taxon>
        <taxon>Bacillota</taxon>
        <taxon>Bacilli</taxon>
        <taxon>Lactobacillales</taxon>
        <taxon>Lactobacillaceae</taxon>
        <taxon>Companilactobacillus</taxon>
    </lineage>
</organism>
<dbReference type="Proteomes" id="UP000414364">
    <property type="component" value="Unassembled WGS sequence"/>
</dbReference>
<evidence type="ECO:0000256" key="1">
    <source>
        <dbReference type="SAM" id="Phobius"/>
    </source>
</evidence>
<feature type="transmembrane region" description="Helical" evidence="1">
    <location>
        <begin position="61"/>
        <end position="82"/>
    </location>
</feature>
<keyword evidence="1" id="KW-0472">Membrane</keyword>
<protein>
    <submittedName>
        <fullName evidence="3">Zinc-ribbon domain-containing protein</fullName>
    </submittedName>
</protein>
<keyword evidence="1" id="KW-1133">Transmembrane helix</keyword>
<dbReference type="InterPro" id="IPR038587">
    <property type="entry name" value="Ribosomal_eL40_sf"/>
</dbReference>
<evidence type="ECO:0000259" key="2">
    <source>
        <dbReference type="Pfam" id="PF13240"/>
    </source>
</evidence>
<dbReference type="Pfam" id="PF13240">
    <property type="entry name" value="Zn_Ribbon_1"/>
    <property type="match status" value="1"/>
</dbReference>
<keyword evidence="1" id="KW-0812">Transmembrane</keyword>
<dbReference type="EMBL" id="VDFP01000003">
    <property type="protein sequence ID" value="MQS75333.1"/>
    <property type="molecule type" value="Genomic_DNA"/>
</dbReference>
<dbReference type="Gene3D" id="4.10.1060.50">
    <property type="match status" value="1"/>
</dbReference>